<keyword evidence="1" id="KW-0812">Transmembrane</keyword>
<evidence type="ECO:0000313" key="2">
    <source>
        <dbReference type="EMBL" id="SNT75395.1"/>
    </source>
</evidence>
<feature type="transmembrane region" description="Helical" evidence="1">
    <location>
        <begin position="88"/>
        <end position="108"/>
    </location>
</feature>
<keyword evidence="1" id="KW-1133">Transmembrane helix</keyword>
<dbReference type="OrthoDB" id="164118at2"/>
<dbReference type="AlphaFoldDB" id="A0A239PYS7"/>
<feature type="transmembrane region" description="Helical" evidence="1">
    <location>
        <begin position="128"/>
        <end position="149"/>
    </location>
</feature>
<sequence>MKPAANSRHDPDSGRGRHILLVSLILLGWAFAFAQLLTIDTPGSLADAGPGMQIFAFVKAYVFGDPFAFQNALSFCASGTRAWGAADVLKSAAMWLGMIMAMMLPVMLPHHHNATRFGPPPRATAASLAGYLVAWLPFCAFGVVTQWALHREGLLSAHHVLQHDGLKVSILLFVALIQLSGLTTRHERPPQATASTGSYRDGLSYGANCLRCCAPLMIVMFITGLMNLVAMGVLTLLMRVTMSGSNRSLSTAIGISALAAAGALFVT</sequence>
<name>A0A239PYS7_9RHOB</name>
<dbReference type="RefSeq" id="WP_089345035.1">
    <property type="nucleotide sequence ID" value="NZ_CP067131.1"/>
</dbReference>
<evidence type="ECO:0000256" key="1">
    <source>
        <dbReference type="SAM" id="Phobius"/>
    </source>
</evidence>
<feature type="transmembrane region" description="Helical" evidence="1">
    <location>
        <begin position="20"/>
        <end position="39"/>
    </location>
</feature>
<protein>
    <submittedName>
        <fullName evidence="2">Predicted metal-binding membrane protein</fullName>
    </submittedName>
</protein>
<feature type="transmembrane region" description="Helical" evidence="1">
    <location>
        <begin position="214"/>
        <end position="237"/>
    </location>
</feature>
<gene>
    <name evidence="2" type="ORF">SAMN05444959_11124</name>
</gene>
<dbReference type="Proteomes" id="UP000198307">
    <property type="component" value="Unassembled WGS sequence"/>
</dbReference>
<proteinExistence type="predicted"/>
<keyword evidence="3" id="KW-1185">Reference proteome</keyword>
<organism evidence="2 3">
    <name type="scientific">Paracoccus seriniphilus</name>
    <dbReference type="NCBI Taxonomy" id="184748"/>
    <lineage>
        <taxon>Bacteria</taxon>
        <taxon>Pseudomonadati</taxon>
        <taxon>Pseudomonadota</taxon>
        <taxon>Alphaproteobacteria</taxon>
        <taxon>Rhodobacterales</taxon>
        <taxon>Paracoccaceae</taxon>
        <taxon>Paracoccus</taxon>
    </lineage>
</organism>
<dbReference type="Pfam" id="PF09948">
    <property type="entry name" value="PpoB2"/>
    <property type="match status" value="1"/>
</dbReference>
<dbReference type="InterPro" id="IPR018688">
    <property type="entry name" value="PpoB2-like"/>
</dbReference>
<feature type="transmembrane region" description="Helical" evidence="1">
    <location>
        <begin position="249"/>
        <end position="266"/>
    </location>
</feature>
<keyword evidence="1" id="KW-0472">Membrane</keyword>
<reference evidence="2 3" key="1">
    <citation type="submission" date="2017-07" db="EMBL/GenBank/DDBJ databases">
        <authorList>
            <person name="Sun Z.S."/>
            <person name="Albrecht U."/>
            <person name="Echele G."/>
            <person name="Lee C.C."/>
        </authorList>
    </citation>
    <scope>NUCLEOTIDE SEQUENCE [LARGE SCALE GENOMIC DNA]</scope>
    <source>
        <strain evidence="2 3">DSM 14827</strain>
    </source>
</reference>
<dbReference type="EMBL" id="FZQB01000011">
    <property type="protein sequence ID" value="SNT75395.1"/>
    <property type="molecule type" value="Genomic_DNA"/>
</dbReference>
<evidence type="ECO:0000313" key="3">
    <source>
        <dbReference type="Proteomes" id="UP000198307"/>
    </source>
</evidence>
<accession>A0A239PYS7</accession>